<evidence type="ECO:0000313" key="1">
    <source>
        <dbReference type="EMBL" id="AKJ00032.1"/>
    </source>
</evidence>
<dbReference type="EMBL" id="CP011509">
    <property type="protein sequence ID" value="AKJ00032.1"/>
    <property type="molecule type" value="Genomic_DNA"/>
</dbReference>
<accession>A0AAC8TBL0</accession>
<evidence type="ECO:0000313" key="4">
    <source>
        <dbReference type="Proteomes" id="UP000256345"/>
    </source>
</evidence>
<reference evidence="2 4" key="2">
    <citation type="submission" date="2018-08" db="EMBL/GenBank/DDBJ databases">
        <title>Genomic Encyclopedia of Archaeal and Bacterial Type Strains, Phase II (KMG-II): from individual species to whole genera.</title>
        <authorList>
            <person name="Goeker M."/>
        </authorList>
    </citation>
    <scope>NUCLEOTIDE SEQUENCE [LARGE SCALE GENOMIC DNA]</scope>
    <source>
        <strain evidence="2 4">DSM 2261</strain>
    </source>
</reference>
<keyword evidence="4" id="KW-1185">Reference proteome</keyword>
<evidence type="ECO:0000313" key="3">
    <source>
        <dbReference type="Proteomes" id="UP000035579"/>
    </source>
</evidence>
<dbReference type="Proteomes" id="UP000035579">
    <property type="component" value="Chromosome"/>
</dbReference>
<name>A0AAC8TBL0_9BACT</name>
<evidence type="ECO:0000313" key="2">
    <source>
        <dbReference type="EMBL" id="REG33263.1"/>
    </source>
</evidence>
<dbReference type="EMBL" id="QUMU01000004">
    <property type="protein sequence ID" value="REG33263.1"/>
    <property type="molecule type" value="Genomic_DNA"/>
</dbReference>
<dbReference type="KEGG" id="age:AA314_01658"/>
<gene>
    <name evidence="1" type="ORF">AA314_01658</name>
    <name evidence="2" type="ORF">ATI61_104554</name>
</gene>
<dbReference type="RefSeq" id="WP_047854957.1">
    <property type="nucleotide sequence ID" value="NZ_CP011509.1"/>
</dbReference>
<protein>
    <submittedName>
        <fullName evidence="1">Uncharacterized protein</fullName>
    </submittedName>
</protein>
<organism evidence="1 3">
    <name type="scientific">Archangium gephyra</name>
    <dbReference type="NCBI Taxonomy" id="48"/>
    <lineage>
        <taxon>Bacteria</taxon>
        <taxon>Pseudomonadati</taxon>
        <taxon>Myxococcota</taxon>
        <taxon>Myxococcia</taxon>
        <taxon>Myxococcales</taxon>
        <taxon>Cystobacterineae</taxon>
        <taxon>Archangiaceae</taxon>
        <taxon>Archangium</taxon>
    </lineage>
</organism>
<sequence length="98" mass="11306">MSFTIHIDQPLTPLLEELPHPVRASLQAHLQRIAETAEFLAPEDPRWEDLVQPDGDGLRTYVAGCCVRLHLRRRRHELVVEQIGRVRIRLPDSLALAW</sequence>
<proteinExistence type="predicted"/>
<dbReference type="Proteomes" id="UP000256345">
    <property type="component" value="Unassembled WGS sequence"/>
</dbReference>
<reference evidence="1 3" key="1">
    <citation type="submission" date="2015-05" db="EMBL/GenBank/DDBJ databases">
        <title>Genome assembly of Archangium gephyra DSM 2261.</title>
        <authorList>
            <person name="Sharma G."/>
            <person name="Subramanian S."/>
        </authorList>
    </citation>
    <scope>NUCLEOTIDE SEQUENCE [LARGE SCALE GENOMIC DNA]</scope>
    <source>
        <strain evidence="1 3">DSM 2261</strain>
    </source>
</reference>
<dbReference type="AlphaFoldDB" id="A0AAC8TBL0"/>